<sequence>MADHYGSLLRGASSKTTSTFALAFKELQRVGTSVANVKPIPVVIQLRRLDCTGDPFSGGAKNGALLKNSAKSENLPLTVVRICA</sequence>
<protein>
    <submittedName>
        <fullName evidence="1">Uncharacterized protein</fullName>
    </submittedName>
</protein>
<evidence type="ECO:0000313" key="1">
    <source>
        <dbReference type="EMBL" id="TWU31998.1"/>
    </source>
</evidence>
<dbReference type="Proteomes" id="UP000319143">
    <property type="component" value="Unassembled WGS sequence"/>
</dbReference>
<name>A0A5C6D5C0_9BACT</name>
<dbReference type="EMBL" id="SJPV01000014">
    <property type="protein sequence ID" value="TWU31998.1"/>
    <property type="molecule type" value="Genomic_DNA"/>
</dbReference>
<gene>
    <name evidence="1" type="ORF">Poly41_58860</name>
</gene>
<proteinExistence type="predicted"/>
<organism evidence="1 2">
    <name type="scientific">Novipirellula artificiosorum</name>
    <dbReference type="NCBI Taxonomy" id="2528016"/>
    <lineage>
        <taxon>Bacteria</taxon>
        <taxon>Pseudomonadati</taxon>
        <taxon>Planctomycetota</taxon>
        <taxon>Planctomycetia</taxon>
        <taxon>Pirellulales</taxon>
        <taxon>Pirellulaceae</taxon>
        <taxon>Novipirellula</taxon>
    </lineage>
</organism>
<keyword evidence="2" id="KW-1185">Reference proteome</keyword>
<accession>A0A5C6D5C0</accession>
<evidence type="ECO:0000313" key="2">
    <source>
        <dbReference type="Proteomes" id="UP000319143"/>
    </source>
</evidence>
<reference evidence="1 2" key="1">
    <citation type="submission" date="2019-02" db="EMBL/GenBank/DDBJ databases">
        <title>Deep-cultivation of Planctomycetes and their phenomic and genomic characterization uncovers novel biology.</title>
        <authorList>
            <person name="Wiegand S."/>
            <person name="Jogler M."/>
            <person name="Boedeker C."/>
            <person name="Pinto D."/>
            <person name="Vollmers J."/>
            <person name="Rivas-Marin E."/>
            <person name="Kohn T."/>
            <person name="Peeters S.H."/>
            <person name="Heuer A."/>
            <person name="Rast P."/>
            <person name="Oberbeckmann S."/>
            <person name="Bunk B."/>
            <person name="Jeske O."/>
            <person name="Meyerdierks A."/>
            <person name="Storesund J.E."/>
            <person name="Kallscheuer N."/>
            <person name="Luecker S."/>
            <person name="Lage O.M."/>
            <person name="Pohl T."/>
            <person name="Merkel B.J."/>
            <person name="Hornburger P."/>
            <person name="Mueller R.-W."/>
            <person name="Bruemmer F."/>
            <person name="Labrenz M."/>
            <person name="Spormann A.M."/>
            <person name="Op Den Camp H."/>
            <person name="Overmann J."/>
            <person name="Amann R."/>
            <person name="Jetten M.S.M."/>
            <person name="Mascher T."/>
            <person name="Medema M.H."/>
            <person name="Devos D.P."/>
            <person name="Kaster A.-K."/>
            <person name="Ovreas L."/>
            <person name="Rohde M."/>
            <person name="Galperin M.Y."/>
            <person name="Jogler C."/>
        </authorList>
    </citation>
    <scope>NUCLEOTIDE SEQUENCE [LARGE SCALE GENOMIC DNA]</scope>
    <source>
        <strain evidence="1 2">Poly41</strain>
    </source>
</reference>
<dbReference type="AlphaFoldDB" id="A0A5C6D5C0"/>
<comment type="caution">
    <text evidence="1">The sequence shown here is derived from an EMBL/GenBank/DDBJ whole genome shotgun (WGS) entry which is preliminary data.</text>
</comment>